<dbReference type="PROSITE" id="PS51257">
    <property type="entry name" value="PROKAR_LIPOPROTEIN"/>
    <property type="match status" value="1"/>
</dbReference>
<sequence length="234" mass="25101">MKKIVIALAVASLAGCGSDKSDTPDPSVCDYAPQSMQPSLTSIPNPDAGAYFDSLSNPELSKNEFSQDVCFTIATSEGDITVALDQTNAPITTTNFAQYANSGFYEGTLIHRIEKDFVVQGGGLVSGLKLKDTEAPIENEANNGLKNERGTIAMARTSDPHSATSQFYFNTVDNPMLDYVSGDNWGYAVFGQIVQGIEVVDMLNTRSTYAVCGYRNVPVTPVTINSVTEVNCPQ</sequence>
<dbReference type="AlphaFoldDB" id="A0AA37VTP4"/>
<comment type="similarity">
    <text evidence="3">Belongs to the cyclophilin-type PPIase family.</text>
</comment>
<dbReference type="EC" id="5.2.1.8" evidence="3"/>
<reference evidence="5" key="2">
    <citation type="submission" date="2023-01" db="EMBL/GenBank/DDBJ databases">
        <title>Draft genome sequence of Paraferrimonas sedimenticola strain NBRC 101628.</title>
        <authorList>
            <person name="Sun Q."/>
            <person name="Mori K."/>
        </authorList>
    </citation>
    <scope>NUCLEOTIDE SEQUENCE</scope>
    <source>
        <strain evidence="5">NBRC 101628</strain>
    </source>
</reference>
<dbReference type="PROSITE" id="PS50072">
    <property type="entry name" value="CSA_PPIASE_2"/>
    <property type="match status" value="1"/>
</dbReference>
<dbReference type="InterPro" id="IPR029000">
    <property type="entry name" value="Cyclophilin-like_dom_sf"/>
</dbReference>
<dbReference type="Proteomes" id="UP001161422">
    <property type="component" value="Unassembled WGS sequence"/>
</dbReference>
<dbReference type="EMBL" id="BSNC01000003">
    <property type="protein sequence ID" value="GLP95469.1"/>
    <property type="molecule type" value="Genomic_DNA"/>
</dbReference>
<accession>A0AA37VTP4</accession>
<dbReference type="Gene3D" id="2.40.100.10">
    <property type="entry name" value="Cyclophilin-like"/>
    <property type="match status" value="1"/>
</dbReference>
<evidence type="ECO:0000259" key="4">
    <source>
        <dbReference type="PROSITE" id="PS50072"/>
    </source>
</evidence>
<dbReference type="InterPro" id="IPR002130">
    <property type="entry name" value="Cyclophilin-type_PPIase_dom"/>
</dbReference>
<name>A0AA37VTP4_9GAMM</name>
<keyword evidence="6" id="KW-1185">Reference proteome</keyword>
<organism evidence="5 6">
    <name type="scientific">Paraferrimonas sedimenticola</name>
    <dbReference type="NCBI Taxonomy" id="375674"/>
    <lineage>
        <taxon>Bacteria</taxon>
        <taxon>Pseudomonadati</taxon>
        <taxon>Pseudomonadota</taxon>
        <taxon>Gammaproteobacteria</taxon>
        <taxon>Alteromonadales</taxon>
        <taxon>Ferrimonadaceae</taxon>
        <taxon>Paraferrimonas</taxon>
    </lineage>
</organism>
<dbReference type="InterPro" id="IPR044665">
    <property type="entry name" value="E_coli_cyclophilin_A-like"/>
</dbReference>
<comment type="caution">
    <text evidence="5">The sequence shown here is derived from an EMBL/GenBank/DDBJ whole genome shotgun (WGS) entry which is preliminary data.</text>
</comment>
<comment type="function">
    <text evidence="3">PPIases accelerate the folding of proteins. It catalyzes the cis-trans isomerization of proline imidic peptide bonds in oligopeptides.</text>
</comment>
<keyword evidence="1 3" id="KW-0697">Rotamase</keyword>
<dbReference type="PRINTS" id="PR00153">
    <property type="entry name" value="CSAPPISMRASE"/>
</dbReference>
<keyword evidence="2 3" id="KW-0413">Isomerase</keyword>
<dbReference type="Pfam" id="PF00160">
    <property type="entry name" value="Pro_isomerase"/>
    <property type="match status" value="1"/>
</dbReference>
<feature type="domain" description="PPIase cyclophilin-type" evidence="4">
    <location>
        <begin position="78"/>
        <end position="229"/>
    </location>
</feature>
<reference evidence="5" key="1">
    <citation type="journal article" date="2014" name="Int. J. Syst. Evol. Microbiol.">
        <title>Complete genome sequence of Corynebacterium casei LMG S-19264T (=DSM 44701T), isolated from a smear-ripened cheese.</title>
        <authorList>
            <consortium name="US DOE Joint Genome Institute (JGI-PGF)"/>
            <person name="Walter F."/>
            <person name="Albersmeier A."/>
            <person name="Kalinowski J."/>
            <person name="Ruckert C."/>
        </authorList>
    </citation>
    <scope>NUCLEOTIDE SEQUENCE</scope>
    <source>
        <strain evidence="5">NBRC 101628</strain>
    </source>
</reference>
<evidence type="ECO:0000256" key="2">
    <source>
        <dbReference type="ARBA" id="ARBA00023235"/>
    </source>
</evidence>
<evidence type="ECO:0000256" key="3">
    <source>
        <dbReference type="RuleBase" id="RU363019"/>
    </source>
</evidence>
<evidence type="ECO:0000313" key="5">
    <source>
        <dbReference type="EMBL" id="GLP95469.1"/>
    </source>
</evidence>
<dbReference type="PANTHER" id="PTHR43246">
    <property type="entry name" value="PEPTIDYL-PROLYL CIS-TRANS ISOMERASE CYP38, CHLOROPLASTIC"/>
    <property type="match status" value="1"/>
</dbReference>
<evidence type="ECO:0000313" key="6">
    <source>
        <dbReference type="Proteomes" id="UP001161422"/>
    </source>
</evidence>
<evidence type="ECO:0000256" key="1">
    <source>
        <dbReference type="ARBA" id="ARBA00023110"/>
    </source>
</evidence>
<dbReference type="RefSeq" id="WP_095505476.1">
    <property type="nucleotide sequence ID" value="NZ_BSNC01000003.1"/>
</dbReference>
<dbReference type="SUPFAM" id="SSF50891">
    <property type="entry name" value="Cyclophilin-like"/>
    <property type="match status" value="1"/>
</dbReference>
<gene>
    <name evidence="5" type="ORF">GCM10007895_07750</name>
</gene>
<proteinExistence type="inferred from homology"/>
<dbReference type="GO" id="GO:0003755">
    <property type="term" value="F:peptidyl-prolyl cis-trans isomerase activity"/>
    <property type="evidence" value="ECO:0007669"/>
    <property type="project" value="UniProtKB-UniRule"/>
</dbReference>
<comment type="catalytic activity">
    <reaction evidence="3">
        <text>[protein]-peptidylproline (omega=180) = [protein]-peptidylproline (omega=0)</text>
        <dbReference type="Rhea" id="RHEA:16237"/>
        <dbReference type="Rhea" id="RHEA-COMP:10747"/>
        <dbReference type="Rhea" id="RHEA-COMP:10748"/>
        <dbReference type="ChEBI" id="CHEBI:83833"/>
        <dbReference type="ChEBI" id="CHEBI:83834"/>
        <dbReference type="EC" id="5.2.1.8"/>
    </reaction>
</comment>
<protein>
    <recommendedName>
        <fullName evidence="3">Peptidyl-prolyl cis-trans isomerase</fullName>
        <shortName evidence="3">PPIase</shortName>
        <ecNumber evidence="3">5.2.1.8</ecNumber>
    </recommendedName>
</protein>